<protein>
    <submittedName>
        <fullName evidence="1">Uncharacterized protein</fullName>
    </submittedName>
</protein>
<dbReference type="HOGENOM" id="CLU_161530_0_0_1"/>
<keyword evidence="2" id="KW-1185">Reference proteome</keyword>
<gene>
    <name evidence="1" type="ORF">M408DRAFT_24361</name>
</gene>
<evidence type="ECO:0000313" key="2">
    <source>
        <dbReference type="Proteomes" id="UP000054097"/>
    </source>
</evidence>
<reference evidence="2" key="2">
    <citation type="submission" date="2015-01" db="EMBL/GenBank/DDBJ databases">
        <title>Evolutionary Origins and Diversification of the Mycorrhizal Mutualists.</title>
        <authorList>
            <consortium name="DOE Joint Genome Institute"/>
            <consortium name="Mycorrhizal Genomics Consortium"/>
            <person name="Kohler A."/>
            <person name="Kuo A."/>
            <person name="Nagy L.G."/>
            <person name="Floudas D."/>
            <person name="Copeland A."/>
            <person name="Barry K.W."/>
            <person name="Cichocki N."/>
            <person name="Veneault-Fourrey C."/>
            <person name="LaButti K."/>
            <person name="Lindquist E.A."/>
            <person name="Lipzen A."/>
            <person name="Lundell T."/>
            <person name="Morin E."/>
            <person name="Murat C."/>
            <person name="Riley R."/>
            <person name="Ohm R."/>
            <person name="Sun H."/>
            <person name="Tunlid A."/>
            <person name="Henrissat B."/>
            <person name="Grigoriev I.V."/>
            <person name="Hibbett D.S."/>
            <person name="Martin F."/>
        </authorList>
    </citation>
    <scope>NUCLEOTIDE SEQUENCE [LARGE SCALE GENOMIC DNA]</scope>
    <source>
        <strain evidence="2">MAFF 305830</strain>
    </source>
</reference>
<proteinExistence type="predicted"/>
<dbReference type="EMBL" id="KN824297">
    <property type="protein sequence ID" value="KIM27717.1"/>
    <property type="molecule type" value="Genomic_DNA"/>
</dbReference>
<name>A0A0C2XF11_SERVB</name>
<dbReference type="AlphaFoldDB" id="A0A0C2XF11"/>
<sequence length="95" mass="10967">MNTVEFAATLQMKSDRQHELQVMKCSDGTRTILDASLEAYEELFVSGFLRWKGTVCELVLERVAIHQMATFSIWIHNPHMKSVLKKASISRVWIQ</sequence>
<reference evidence="1 2" key="1">
    <citation type="submission" date="2014-04" db="EMBL/GenBank/DDBJ databases">
        <authorList>
            <consortium name="DOE Joint Genome Institute"/>
            <person name="Kuo A."/>
            <person name="Zuccaro A."/>
            <person name="Kohler A."/>
            <person name="Nagy L.G."/>
            <person name="Floudas D."/>
            <person name="Copeland A."/>
            <person name="Barry K.W."/>
            <person name="Cichocki N."/>
            <person name="Veneault-Fourrey C."/>
            <person name="LaButti K."/>
            <person name="Lindquist E.A."/>
            <person name="Lipzen A."/>
            <person name="Lundell T."/>
            <person name="Morin E."/>
            <person name="Murat C."/>
            <person name="Sun H."/>
            <person name="Tunlid A."/>
            <person name="Henrissat B."/>
            <person name="Grigoriev I.V."/>
            <person name="Hibbett D.S."/>
            <person name="Martin F."/>
            <person name="Nordberg H.P."/>
            <person name="Cantor M.N."/>
            <person name="Hua S.X."/>
        </authorList>
    </citation>
    <scope>NUCLEOTIDE SEQUENCE [LARGE SCALE GENOMIC DNA]</scope>
    <source>
        <strain evidence="1 2">MAFF 305830</strain>
    </source>
</reference>
<organism evidence="1 2">
    <name type="scientific">Serendipita vermifera MAFF 305830</name>
    <dbReference type="NCBI Taxonomy" id="933852"/>
    <lineage>
        <taxon>Eukaryota</taxon>
        <taxon>Fungi</taxon>
        <taxon>Dikarya</taxon>
        <taxon>Basidiomycota</taxon>
        <taxon>Agaricomycotina</taxon>
        <taxon>Agaricomycetes</taxon>
        <taxon>Sebacinales</taxon>
        <taxon>Serendipitaceae</taxon>
        <taxon>Serendipita</taxon>
    </lineage>
</organism>
<accession>A0A0C2XF11</accession>
<dbReference type="Proteomes" id="UP000054097">
    <property type="component" value="Unassembled WGS sequence"/>
</dbReference>
<evidence type="ECO:0000313" key="1">
    <source>
        <dbReference type="EMBL" id="KIM27717.1"/>
    </source>
</evidence>